<evidence type="ECO:0000313" key="1">
    <source>
        <dbReference type="EMBL" id="MCD7464737.1"/>
    </source>
</evidence>
<dbReference type="Proteomes" id="UP000823775">
    <property type="component" value="Unassembled WGS sequence"/>
</dbReference>
<proteinExistence type="predicted"/>
<name>A0ABS8T066_DATST</name>
<organism evidence="1 2">
    <name type="scientific">Datura stramonium</name>
    <name type="common">Jimsonweed</name>
    <name type="synonym">Common thornapple</name>
    <dbReference type="NCBI Taxonomy" id="4076"/>
    <lineage>
        <taxon>Eukaryota</taxon>
        <taxon>Viridiplantae</taxon>
        <taxon>Streptophyta</taxon>
        <taxon>Embryophyta</taxon>
        <taxon>Tracheophyta</taxon>
        <taxon>Spermatophyta</taxon>
        <taxon>Magnoliopsida</taxon>
        <taxon>eudicotyledons</taxon>
        <taxon>Gunneridae</taxon>
        <taxon>Pentapetalae</taxon>
        <taxon>asterids</taxon>
        <taxon>lamiids</taxon>
        <taxon>Solanales</taxon>
        <taxon>Solanaceae</taxon>
        <taxon>Solanoideae</taxon>
        <taxon>Datureae</taxon>
        <taxon>Datura</taxon>
    </lineage>
</organism>
<evidence type="ECO:0000313" key="2">
    <source>
        <dbReference type="Proteomes" id="UP000823775"/>
    </source>
</evidence>
<accession>A0ABS8T066</accession>
<protein>
    <submittedName>
        <fullName evidence="1">Uncharacterized protein</fullName>
    </submittedName>
</protein>
<keyword evidence="2" id="KW-1185">Reference proteome</keyword>
<sequence>MASLIAAGTPSWATNAGTIFKSDLNIRAKKCLGFVCSRLTPSKTENQIPSPRVISDRLHHEVAKVLVPHTRDDIATETSTPTLAEALPSSSAALMVPQPMQLLSQSR</sequence>
<reference evidence="1 2" key="1">
    <citation type="journal article" date="2021" name="BMC Genomics">
        <title>Datura genome reveals duplications of psychoactive alkaloid biosynthetic genes and high mutation rate following tissue culture.</title>
        <authorList>
            <person name="Rajewski A."/>
            <person name="Carter-House D."/>
            <person name="Stajich J."/>
            <person name="Litt A."/>
        </authorList>
    </citation>
    <scope>NUCLEOTIDE SEQUENCE [LARGE SCALE GENOMIC DNA]</scope>
    <source>
        <strain evidence="1">AR-01</strain>
    </source>
</reference>
<comment type="caution">
    <text evidence="1">The sequence shown here is derived from an EMBL/GenBank/DDBJ whole genome shotgun (WGS) entry which is preliminary data.</text>
</comment>
<gene>
    <name evidence="1" type="ORF">HAX54_053315</name>
</gene>
<dbReference type="EMBL" id="JACEIK010000989">
    <property type="protein sequence ID" value="MCD7464737.1"/>
    <property type="molecule type" value="Genomic_DNA"/>
</dbReference>